<proteinExistence type="predicted"/>
<name>A0ABP9KY87_9NOCA</name>
<keyword evidence="4" id="KW-1185">Reference proteome</keyword>
<keyword evidence="1" id="KW-0812">Transmembrane</keyword>
<dbReference type="EMBL" id="BAABJM010000008">
    <property type="protein sequence ID" value="GAA5067893.1"/>
    <property type="molecule type" value="Genomic_DNA"/>
</dbReference>
<dbReference type="RefSeq" id="WP_345499440.1">
    <property type="nucleotide sequence ID" value="NZ_BAABJM010000008.1"/>
</dbReference>
<feature type="transmembrane region" description="Helical" evidence="1">
    <location>
        <begin position="89"/>
        <end position="121"/>
    </location>
</feature>
<reference evidence="4" key="1">
    <citation type="journal article" date="2019" name="Int. J. Syst. Evol. Microbiol.">
        <title>The Global Catalogue of Microorganisms (GCM) 10K type strain sequencing project: providing services to taxonomists for standard genome sequencing and annotation.</title>
        <authorList>
            <consortium name="The Broad Institute Genomics Platform"/>
            <consortium name="The Broad Institute Genome Sequencing Center for Infectious Disease"/>
            <person name="Wu L."/>
            <person name="Ma J."/>
        </authorList>
    </citation>
    <scope>NUCLEOTIDE SEQUENCE [LARGE SCALE GENOMIC DNA]</scope>
    <source>
        <strain evidence="4">JCM 18298</strain>
    </source>
</reference>
<accession>A0ABP9KY87</accession>
<evidence type="ECO:0000313" key="4">
    <source>
        <dbReference type="Proteomes" id="UP001500603"/>
    </source>
</evidence>
<dbReference type="InterPro" id="IPR012551">
    <property type="entry name" value="DUF1707_SHOCT-like"/>
</dbReference>
<gene>
    <name evidence="3" type="ORF">GCM10023318_57710</name>
</gene>
<evidence type="ECO:0000259" key="2">
    <source>
        <dbReference type="Pfam" id="PF08044"/>
    </source>
</evidence>
<feature type="domain" description="DUF1707" evidence="2">
    <location>
        <begin position="7"/>
        <end position="59"/>
    </location>
</feature>
<comment type="caution">
    <text evidence="3">The sequence shown here is derived from an EMBL/GenBank/DDBJ whole genome shotgun (WGS) entry which is preliminary data.</text>
</comment>
<protein>
    <recommendedName>
        <fullName evidence="2">DUF1707 domain-containing protein</fullName>
    </recommendedName>
</protein>
<keyword evidence="1" id="KW-0472">Membrane</keyword>
<sequence>MEDLPEIRIGTAEREEAMQRLSDHFAAGRLTVAEFDDRSGSIAAAVYRGDLAKVFLDLPEPATTAVTAAKPAEPTKSDDGSRTDWPERLIAVIPIIALILFFVTHTWLWFLLIPLAGALFVNKRRGE</sequence>
<dbReference type="Pfam" id="PF08044">
    <property type="entry name" value="DUF1707"/>
    <property type="match status" value="1"/>
</dbReference>
<keyword evidence="1" id="KW-1133">Transmembrane helix</keyword>
<dbReference type="Proteomes" id="UP001500603">
    <property type="component" value="Unassembled WGS sequence"/>
</dbReference>
<evidence type="ECO:0000313" key="3">
    <source>
        <dbReference type="EMBL" id="GAA5067893.1"/>
    </source>
</evidence>
<organism evidence="3 4">
    <name type="scientific">Nocardia callitridis</name>
    <dbReference type="NCBI Taxonomy" id="648753"/>
    <lineage>
        <taxon>Bacteria</taxon>
        <taxon>Bacillati</taxon>
        <taxon>Actinomycetota</taxon>
        <taxon>Actinomycetes</taxon>
        <taxon>Mycobacteriales</taxon>
        <taxon>Nocardiaceae</taxon>
        <taxon>Nocardia</taxon>
    </lineage>
</organism>
<evidence type="ECO:0000256" key="1">
    <source>
        <dbReference type="SAM" id="Phobius"/>
    </source>
</evidence>